<evidence type="ECO:0000256" key="1">
    <source>
        <dbReference type="HAMAP-Rule" id="MF_01041"/>
    </source>
</evidence>
<proteinExistence type="inferred from homology"/>
<organism evidence="2 3">
    <name type="scientific">Falsibacillus pallidus</name>
    <dbReference type="NCBI Taxonomy" id="493781"/>
    <lineage>
        <taxon>Bacteria</taxon>
        <taxon>Bacillati</taxon>
        <taxon>Bacillota</taxon>
        <taxon>Bacilli</taxon>
        <taxon>Bacillales</taxon>
        <taxon>Bacillaceae</taxon>
        <taxon>Falsibacillus</taxon>
    </lineage>
</organism>
<dbReference type="SUPFAM" id="SSF158504">
    <property type="entry name" value="BH2638-like"/>
    <property type="match status" value="1"/>
</dbReference>
<evidence type="ECO:0000313" key="3">
    <source>
        <dbReference type="Proteomes" id="UP000255326"/>
    </source>
</evidence>
<dbReference type="Proteomes" id="UP000255326">
    <property type="component" value="Unassembled WGS sequence"/>
</dbReference>
<dbReference type="Pfam" id="PF05256">
    <property type="entry name" value="UPF0223"/>
    <property type="match status" value="1"/>
</dbReference>
<dbReference type="NCBIfam" id="NF003353">
    <property type="entry name" value="PRK04387.1"/>
    <property type="match status" value="1"/>
</dbReference>
<reference evidence="2 3" key="1">
    <citation type="submission" date="2018-07" db="EMBL/GenBank/DDBJ databases">
        <title>Genomic Encyclopedia of Type Strains, Phase IV (KMG-IV): sequencing the most valuable type-strain genomes for metagenomic binning, comparative biology and taxonomic classification.</title>
        <authorList>
            <person name="Goeker M."/>
        </authorList>
    </citation>
    <scope>NUCLEOTIDE SEQUENCE [LARGE SCALE GENOMIC DNA]</scope>
    <source>
        <strain evidence="2 3">DSM 25281</strain>
    </source>
</reference>
<accession>A0A370GVQ3</accession>
<comment type="caution">
    <text evidence="2">The sequence shown here is derived from an EMBL/GenBank/DDBJ whole genome shotgun (WGS) entry which is preliminary data.</text>
</comment>
<keyword evidence="3" id="KW-1185">Reference proteome</keyword>
<dbReference type="RefSeq" id="WP_114743827.1">
    <property type="nucleotide sequence ID" value="NZ_QQAY01000001.1"/>
</dbReference>
<name>A0A370GVQ3_9BACI</name>
<dbReference type="HAMAP" id="MF_01041">
    <property type="entry name" value="UPF0223"/>
    <property type="match status" value="1"/>
</dbReference>
<comment type="similarity">
    <text evidence="1">Belongs to the UPF0223 family.</text>
</comment>
<gene>
    <name evidence="2" type="ORF">DFR59_101270</name>
</gene>
<protein>
    <recommendedName>
        <fullName evidence="1">UPF0223 protein DFR59_101270</fullName>
    </recommendedName>
</protein>
<dbReference type="EMBL" id="QQAY01000001">
    <property type="protein sequence ID" value="RDI47611.1"/>
    <property type="molecule type" value="Genomic_DNA"/>
</dbReference>
<dbReference type="InterPro" id="IPR007920">
    <property type="entry name" value="UPF0223"/>
</dbReference>
<dbReference type="AlphaFoldDB" id="A0A370GVQ3"/>
<evidence type="ECO:0000313" key="2">
    <source>
        <dbReference type="EMBL" id="RDI47611.1"/>
    </source>
</evidence>
<dbReference type="PIRSF" id="PIRSF037260">
    <property type="entry name" value="UPF0223"/>
    <property type="match status" value="1"/>
</dbReference>
<sequence>MKEYQYPFSYDWSTDEIIDVVKFFESIENAYEKGIKREALMSSYRRFKEIVPSMAEEKTIFKEFEQSSGYSSYHAVKKAKEHEDGTLIRM</sequence>
<dbReference type="Gene3D" id="1.10.220.80">
    <property type="entry name" value="BH2638-like"/>
    <property type="match status" value="1"/>
</dbReference>
<dbReference type="InterPro" id="IPR023324">
    <property type="entry name" value="BH2638-like_sf"/>
</dbReference>
<dbReference type="OrthoDB" id="1649074at2"/>